<evidence type="ECO:0000256" key="1">
    <source>
        <dbReference type="SAM" id="MobiDB-lite"/>
    </source>
</evidence>
<comment type="caution">
    <text evidence="2">The sequence shown here is derived from an EMBL/GenBank/DDBJ whole genome shotgun (WGS) entry which is preliminary data.</text>
</comment>
<gene>
    <name evidence="2" type="ORF">AVEN_100851_1</name>
</gene>
<protein>
    <submittedName>
        <fullName evidence="2">Uncharacterized protein</fullName>
    </submittedName>
</protein>
<dbReference type="EMBL" id="BGPR01000035">
    <property type="protein sequence ID" value="GBL83967.1"/>
    <property type="molecule type" value="Genomic_DNA"/>
</dbReference>
<name>A0A4Y2AWQ7_ARAVE</name>
<accession>A0A4Y2AWQ7</accession>
<proteinExistence type="predicted"/>
<evidence type="ECO:0000313" key="3">
    <source>
        <dbReference type="Proteomes" id="UP000499080"/>
    </source>
</evidence>
<dbReference type="AlphaFoldDB" id="A0A4Y2AWQ7"/>
<evidence type="ECO:0000313" key="2">
    <source>
        <dbReference type="EMBL" id="GBL83967.1"/>
    </source>
</evidence>
<feature type="region of interest" description="Disordered" evidence="1">
    <location>
        <begin position="1"/>
        <end position="36"/>
    </location>
</feature>
<dbReference type="Proteomes" id="UP000499080">
    <property type="component" value="Unassembled WGS sequence"/>
</dbReference>
<organism evidence="2 3">
    <name type="scientific">Araneus ventricosus</name>
    <name type="common">Orbweaver spider</name>
    <name type="synonym">Epeira ventricosa</name>
    <dbReference type="NCBI Taxonomy" id="182803"/>
    <lineage>
        <taxon>Eukaryota</taxon>
        <taxon>Metazoa</taxon>
        <taxon>Ecdysozoa</taxon>
        <taxon>Arthropoda</taxon>
        <taxon>Chelicerata</taxon>
        <taxon>Arachnida</taxon>
        <taxon>Araneae</taxon>
        <taxon>Araneomorphae</taxon>
        <taxon>Entelegynae</taxon>
        <taxon>Araneoidea</taxon>
        <taxon>Araneidae</taxon>
        <taxon>Araneus</taxon>
    </lineage>
</organism>
<reference evidence="2 3" key="1">
    <citation type="journal article" date="2019" name="Sci. Rep.">
        <title>Orb-weaving spider Araneus ventricosus genome elucidates the spidroin gene catalogue.</title>
        <authorList>
            <person name="Kono N."/>
            <person name="Nakamura H."/>
            <person name="Ohtoshi R."/>
            <person name="Moran D.A.P."/>
            <person name="Shinohara A."/>
            <person name="Yoshida Y."/>
            <person name="Fujiwara M."/>
            <person name="Mori M."/>
            <person name="Tomita M."/>
            <person name="Arakawa K."/>
        </authorList>
    </citation>
    <scope>NUCLEOTIDE SEQUENCE [LARGE SCALE GENOMIC DNA]</scope>
</reference>
<keyword evidence="3" id="KW-1185">Reference proteome</keyword>
<sequence length="120" mass="14177">MTTSRPRVGTRPAYSTQTRTETTEQPGENTRGRKWRRSARRWVRIDHRRRNKKEINKFSPKTPRQLKYFFICLTEGRVSPSFTLLEEMAKGDGLKWMMGEREVLLAQRKSESAGQKETLF</sequence>
<feature type="compositionally biased region" description="Polar residues" evidence="1">
    <location>
        <begin position="13"/>
        <end position="28"/>
    </location>
</feature>